<sequence>MPIRGEHLDERMRYEGRAGREEGDCPRCFLHRGTVRCEDCLGREILCRGCSVVAHAHLPLHRVQEWNGEFFSPISLHTLGLRVQLGENHDPGSMCMWGHALNTDFWVLHTNGMHHVAVTSCGCTQTVDEHPLDVYRQLLRIGWYPATSLEPKTCATFEVMKLFHLLSLQAKISHYDFYKTLQYHTDNTGTVNLPHRYRAFFIIARKWRHETMVKRGGRAYNPSEDRVEKTSPGELAVLCRACPVPGFNLPDDWRSAPKDQTFLYALTLCVDACFRFKNRLHSSDAKDPTLGPGWSYMIDHGPYHEHVKKWVNQEEMSTCAGFAAIHLANLKGMKGHRTSGVGGVCCTRHDTWRPNGIGDLQKGERYCNIDWILTCSIMNFGLLLLIISYDIMCQWLVNFWRRMHDLPEYLRPNLGPENVQGKIPKFHFDAHDRKNHAQYSFNYTKGAGTTEGEGIERNWGVVKPGVGQTVEMGPGARKDVLDDFFGYSNYRKTVDLGRS</sequence>
<protein>
    <recommendedName>
        <fullName evidence="1">CxC2-like cysteine cluster KDZ transposase-associated domain-containing protein</fullName>
    </recommendedName>
</protein>
<proteinExistence type="predicted"/>
<accession>A0A166L548</accession>
<evidence type="ECO:0000313" key="3">
    <source>
        <dbReference type="Proteomes" id="UP000076532"/>
    </source>
</evidence>
<dbReference type="Pfam" id="PF18758">
    <property type="entry name" value="KDZ"/>
    <property type="match status" value="1"/>
</dbReference>
<dbReference type="AlphaFoldDB" id="A0A166L548"/>
<feature type="domain" description="CxC2-like cysteine cluster KDZ transposase-associated" evidence="1">
    <location>
        <begin position="76"/>
        <end position="189"/>
    </location>
</feature>
<dbReference type="Pfam" id="PF18803">
    <property type="entry name" value="CxC2"/>
    <property type="match status" value="1"/>
</dbReference>
<name>A0A166L548_9AGAM</name>
<dbReference type="OrthoDB" id="3257768at2759"/>
<dbReference type="STRING" id="436010.A0A166L548"/>
<gene>
    <name evidence="2" type="ORF">FIBSPDRAFT_738847</name>
</gene>
<evidence type="ECO:0000313" key="2">
    <source>
        <dbReference type="EMBL" id="KZP22584.1"/>
    </source>
</evidence>
<dbReference type="InterPro" id="IPR041457">
    <property type="entry name" value="CxC2_KDZ-assoc"/>
</dbReference>
<reference evidence="2 3" key="1">
    <citation type="journal article" date="2016" name="Mol. Biol. Evol.">
        <title>Comparative Genomics of Early-Diverging Mushroom-Forming Fungi Provides Insights into the Origins of Lignocellulose Decay Capabilities.</title>
        <authorList>
            <person name="Nagy L.G."/>
            <person name="Riley R."/>
            <person name="Tritt A."/>
            <person name="Adam C."/>
            <person name="Daum C."/>
            <person name="Floudas D."/>
            <person name="Sun H."/>
            <person name="Yadav J.S."/>
            <person name="Pangilinan J."/>
            <person name="Larsson K.H."/>
            <person name="Matsuura K."/>
            <person name="Barry K."/>
            <person name="Labutti K."/>
            <person name="Kuo R."/>
            <person name="Ohm R.A."/>
            <person name="Bhattacharya S.S."/>
            <person name="Shirouzu T."/>
            <person name="Yoshinaga Y."/>
            <person name="Martin F.M."/>
            <person name="Grigoriev I.V."/>
            <person name="Hibbett D.S."/>
        </authorList>
    </citation>
    <scope>NUCLEOTIDE SEQUENCE [LARGE SCALE GENOMIC DNA]</scope>
    <source>
        <strain evidence="2 3">CBS 109695</strain>
    </source>
</reference>
<dbReference type="InterPro" id="IPR040521">
    <property type="entry name" value="KDZ"/>
</dbReference>
<organism evidence="2 3">
    <name type="scientific">Athelia psychrophila</name>
    <dbReference type="NCBI Taxonomy" id="1759441"/>
    <lineage>
        <taxon>Eukaryota</taxon>
        <taxon>Fungi</taxon>
        <taxon>Dikarya</taxon>
        <taxon>Basidiomycota</taxon>
        <taxon>Agaricomycotina</taxon>
        <taxon>Agaricomycetes</taxon>
        <taxon>Agaricomycetidae</taxon>
        <taxon>Atheliales</taxon>
        <taxon>Atheliaceae</taxon>
        <taxon>Athelia</taxon>
    </lineage>
</organism>
<dbReference type="Proteomes" id="UP000076532">
    <property type="component" value="Unassembled WGS sequence"/>
</dbReference>
<keyword evidence="3" id="KW-1185">Reference proteome</keyword>
<evidence type="ECO:0000259" key="1">
    <source>
        <dbReference type="Pfam" id="PF18803"/>
    </source>
</evidence>
<dbReference type="EMBL" id="KV417538">
    <property type="protein sequence ID" value="KZP22584.1"/>
    <property type="molecule type" value="Genomic_DNA"/>
</dbReference>